<protein>
    <recommendedName>
        <fullName evidence="4">Integral membrane protein</fullName>
    </recommendedName>
</protein>
<keyword evidence="1" id="KW-0472">Membrane</keyword>
<accession>A0ABU1J8Q2</accession>
<dbReference type="RefSeq" id="WP_309795065.1">
    <property type="nucleotide sequence ID" value="NZ_BAAAHY010000006.1"/>
</dbReference>
<evidence type="ECO:0000313" key="2">
    <source>
        <dbReference type="EMBL" id="MDR6267816.1"/>
    </source>
</evidence>
<keyword evidence="1" id="KW-0812">Transmembrane</keyword>
<evidence type="ECO:0000256" key="1">
    <source>
        <dbReference type="SAM" id="Phobius"/>
    </source>
</evidence>
<sequence>MNAHSARFVRGWIAALFATTVAACSHTIGGGAFPLGIAFLLALVLSALVCTALAGKTLSLPRLTVAVLLSQVIFHGLFALLGDAGFGPSSAVPAGHHHAFFGVPAGVAEPAVAGMDLTMLAAHLGAALLTIAAFHRGERVARQFVGILALLLRPLFRLLAALLPAQEVHPRVAARTRLAAFNSRDVFLRLQYRGPPRLLSTH</sequence>
<feature type="transmembrane region" description="Helical" evidence="1">
    <location>
        <begin position="33"/>
        <end position="54"/>
    </location>
</feature>
<dbReference type="Proteomes" id="UP001185069">
    <property type="component" value="Unassembled WGS sequence"/>
</dbReference>
<dbReference type="PROSITE" id="PS51257">
    <property type="entry name" value="PROKAR_LIPOPROTEIN"/>
    <property type="match status" value="1"/>
</dbReference>
<dbReference type="EMBL" id="JAVDQF010000001">
    <property type="protein sequence ID" value="MDR6267816.1"/>
    <property type="molecule type" value="Genomic_DNA"/>
</dbReference>
<feature type="transmembrane region" description="Helical" evidence="1">
    <location>
        <begin position="63"/>
        <end position="81"/>
    </location>
</feature>
<gene>
    <name evidence="2" type="ORF">JOE69_000054</name>
</gene>
<comment type="caution">
    <text evidence="2">The sequence shown here is derived from an EMBL/GenBank/DDBJ whole genome shotgun (WGS) entry which is preliminary data.</text>
</comment>
<keyword evidence="3" id="KW-1185">Reference proteome</keyword>
<name>A0ABU1J8Q2_9MICC</name>
<organism evidence="2 3">
    <name type="scientific">Arthrobacter russicus</name>
    <dbReference type="NCBI Taxonomy" id="172040"/>
    <lineage>
        <taxon>Bacteria</taxon>
        <taxon>Bacillati</taxon>
        <taxon>Actinomycetota</taxon>
        <taxon>Actinomycetes</taxon>
        <taxon>Micrococcales</taxon>
        <taxon>Micrococcaceae</taxon>
        <taxon>Arthrobacter</taxon>
    </lineage>
</organism>
<reference evidence="2 3" key="1">
    <citation type="submission" date="2023-07" db="EMBL/GenBank/DDBJ databases">
        <title>Sequencing the genomes of 1000 actinobacteria strains.</title>
        <authorList>
            <person name="Klenk H.-P."/>
        </authorList>
    </citation>
    <scope>NUCLEOTIDE SEQUENCE [LARGE SCALE GENOMIC DNA]</scope>
    <source>
        <strain evidence="2 3">DSM 14555</strain>
    </source>
</reference>
<keyword evidence="1" id="KW-1133">Transmembrane helix</keyword>
<feature type="transmembrane region" description="Helical" evidence="1">
    <location>
        <begin position="111"/>
        <end position="132"/>
    </location>
</feature>
<evidence type="ECO:0000313" key="3">
    <source>
        <dbReference type="Proteomes" id="UP001185069"/>
    </source>
</evidence>
<evidence type="ECO:0008006" key="4">
    <source>
        <dbReference type="Google" id="ProtNLM"/>
    </source>
</evidence>
<proteinExistence type="predicted"/>